<sequence length="69" mass="7442">MKNILLPLSSLSLALSCLVESHAIPPPRLAEAKEAPSAQVEIHEWTNKAGQTIKAKFVKGDAETVTIFT</sequence>
<proteinExistence type="predicted"/>
<name>A0A382XKY0_9ZZZZ</name>
<evidence type="ECO:0000313" key="1">
    <source>
        <dbReference type="EMBL" id="SVD71255.1"/>
    </source>
</evidence>
<feature type="non-terminal residue" evidence="1">
    <location>
        <position position="69"/>
    </location>
</feature>
<protein>
    <submittedName>
        <fullName evidence="1">Uncharacterized protein</fullName>
    </submittedName>
</protein>
<accession>A0A382XKY0</accession>
<dbReference type="AlphaFoldDB" id="A0A382XKY0"/>
<organism evidence="1">
    <name type="scientific">marine metagenome</name>
    <dbReference type="NCBI Taxonomy" id="408172"/>
    <lineage>
        <taxon>unclassified sequences</taxon>
        <taxon>metagenomes</taxon>
        <taxon>ecological metagenomes</taxon>
    </lineage>
</organism>
<gene>
    <name evidence="1" type="ORF">METZ01_LOCUS424109</name>
</gene>
<reference evidence="1" key="1">
    <citation type="submission" date="2018-05" db="EMBL/GenBank/DDBJ databases">
        <authorList>
            <person name="Lanie J.A."/>
            <person name="Ng W.-L."/>
            <person name="Kazmierczak K.M."/>
            <person name="Andrzejewski T.M."/>
            <person name="Davidsen T.M."/>
            <person name="Wayne K.J."/>
            <person name="Tettelin H."/>
            <person name="Glass J.I."/>
            <person name="Rusch D."/>
            <person name="Podicherti R."/>
            <person name="Tsui H.-C.T."/>
            <person name="Winkler M.E."/>
        </authorList>
    </citation>
    <scope>NUCLEOTIDE SEQUENCE</scope>
</reference>
<dbReference type="PROSITE" id="PS51257">
    <property type="entry name" value="PROKAR_LIPOPROTEIN"/>
    <property type="match status" value="1"/>
</dbReference>
<dbReference type="EMBL" id="UINC01168290">
    <property type="protein sequence ID" value="SVD71255.1"/>
    <property type="molecule type" value="Genomic_DNA"/>
</dbReference>